<dbReference type="eggNOG" id="ENOG5032URV">
    <property type="taxonomic scope" value="Bacteria"/>
</dbReference>
<evidence type="ECO:0000313" key="2">
    <source>
        <dbReference type="Proteomes" id="UP000011666"/>
    </source>
</evidence>
<dbReference type="EMBL" id="BANX01000003">
    <property type="protein sequence ID" value="GAC66725.1"/>
    <property type="molecule type" value="Genomic_DNA"/>
</dbReference>
<dbReference type="Pfam" id="PF21853">
    <property type="entry name" value="DUF6912"/>
    <property type="match status" value="1"/>
</dbReference>
<comment type="caution">
    <text evidence="1">The sequence shown here is derived from an EMBL/GenBank/DDBJ whole genome shotgun (WGS) entry which is preliminary data.</text>
</comment>
<gene>
    <name evidence="1" type="ORF">GS4_03_01730</name>
</gene>
<keyword evidence="2" id="KW-1185">Reference proteome</keyword>
<proteinExistence type="predicted"/>
<dbReference type="STRING" id="1223545.GS4_03_01730"/>
<dbReference type="InterPro" id="IPR054206">
    <property type="entry name" value="DUF6912"/>
</dbReference>
<dbReference type="Proteomes" id="UP000011666">
    <property type="component" value="Unassembled WGS sequence"/>
</dbReference>
<accession>M0QDS0</accession>
<reference evidence="1 2" key="1">
    <citation type="submission" date="2013-01" db="EMBL/GenBank/DDBJ databases">
        <title>Whole genome shotgun sequence of Gordonia soli NBRC 108243.</title>
        <authorList>
            <person name="Isaki-Nakamura S."/>
            <person name="Hosoyama A."/>
            <person name="Tsuchikane K."/>
            <person name="Ando Y."/>
            <person name="Baba S."/>
            <person name="Ohji S."/>
            <person name="Hamada M."/>
            <person name="Tamura T."/>
            <person name="Yamazoe A."/>
            <person name="Yamazaki S."/>
            <person name="Fujita N."/>
        </authorList>
    </citation>
    <scope>NUCLEOTIDE SEQUENCE [LARGE SCALE GENOMIC DNA]</scope>
    <source>
        <strain evidence="1 2">NBRC 108243</strain>
    </source>
</reference>
<protein>
    <submittedName>
        <fullName evidence="1">Uncharacterized protein</fullName>
    </submittedName>
</protein>
<dbReference type="OrthoDB" id="3214389at2"/>
<sequence length="187" mass="19063">MRIFLPATLAMLVELDRTGEFTPVGGTAFALTPALRESFRAGDDEELAEYALREAARASLRLLAAEHDGAADGSAGDDGAAVEGAAVEGAAALPPRRAVVAADVGEVTLRPDLDDAVVKISGVVPVGAIAAVHVDGAAAEPAVRAAVAVIDAADLGDQDAELALGDADDHDLGWYATQEVPFLLELL</sequence>
<name>M0QDS0_9ACTN</name>
<dbReference type="AlphaFoldDB" id="M0QDS0"/>
<evidence type="ECO:0000313" key="1">
    <source>
        <dbReference type="EMBL" id="GAC66725.1"/>
    </source>
</evidence>
<dbReference type="RefSeq" id="WP_007617186.1">
    <property type="nucleotide sequence ID" value="NZ_BANX01000003.1"/>
</dbReference>
<organism evidence="1 2">
    <name type="scientific">Gordonia soli NBRC 108243</name>
    <dbReference type="NCBI Taxonomy" id="1223545"/>
    <lineage>
        <taxon>Bacteria</taxon>
        <taxon>Bacillati</taxon>
        <taxon>Actinomycetota</taxon>
        <taxon>Actinomycetes</taxon>
        <taxon>Mycobacteriales</taxon>
        <taxon>Gordoniaceae</taxon>
        <taxon>Gordonia</taxon>
    </lineage>
</organism>